<evidence type="ECO:0000313" key="3">
    <source>
        <dbReference type="EMBL" id="NHC16339.1"/>
    </source>
</evidence>
<name>A0ABX0GZF9_9ACTN</name>
<organism evidence="3 4">
    <name type="scientific">Motilibacter deserti</name>
    <dbReference type="NCBI Taxonomy" id="2714956"/>
    <lineage>
        <taxon>Bacteria</taxon>
        <taxon>Bacillati</taxon>
        <taxon>Actinomycetota</taxon>
        <taxon>Actinomycetes</taxon>
        <taxon>Motilibacterales</taxon>
        <taxon>Motilibacteraceae</taxon>
        <taxon>Motilibacter</taxon>
    </lineage>
</organism>
<keyword evidence="2" id="KW-0560">Oxidoreductase</keyword>
<accession>A0ABX0GZF9</accession>
<dbReference type="SUPFAM" id="SSF51735">
    <property type="entry name" value="NAD(P)-binding Rossmann-fold domains"/>
    <property type="match status" value="1"/>
</dbReference>
<dbReference type="PRINTS" id="PR00081">
    <property type="entry name" value="GDHRDH"/>
</dbReference>
<keyword evidence="4" id="KW-1185">Reference proteome</keyword>
<dbReference type="PANTHER" id="PTHR43669">
    <property type="entry name" value="5-KETO-D-GLUCONATE 5-REDUCTASE"/>
    <property type="match status" value="1"/>
</dbReference>
<proteinExistence type="inferred from homology"/>
<dbReference type="EMBL" id="JAANNP010000136">
    <property type="protein sequence ID" value="NHC16339.1"/>
    <property type="molecule type" value="Genomic_DNA"/>
</dbReference>
<dbReference type="Pfam" id="PF00106">
    <property type="entry name" value="adh_short"/>
    <property type="match status" value="1"/>
</dbReference>
<evidence type="ECO:0000256" key="2">
    <source>
        <dbReference type="ARBA" id="ARBA00023002"/>
    </source>
</evidence>
<sequence>MAEGAGGRGRGRVAVVTGGTGGVGRATARAFADAGYDVAVLARGEDGLRATEQELRGRGVRALAVRCDVADAEAVEAAAQQVEDELGPIDVWVNNAMATVFGKFESMTDEEFTRVTDVTYLGTAYGTRAALRRMKPRGSGRIVQVGSSLAYR</sequence>
<comment type="caution">
    <text evidence="3">The sequence shown here is derived from an EMBL/GenBank/DDBJ whole genome shotgun (WGS) entry which is preliminary data.</text>
</comment>
<protein>
    <submittedName>
        <fullName evidence="3">SDR family NAD(P)-dependent oxidoreductase</fullName>
    </submittedName>
</protein>
<reference evidence="3 4" key="1">
    <citation type="submission" date="2020-03" db="EMBL/GenBank/DDBJ databases">
        <title>Two novel Motilibacter sp.</title>
        <authorList>
            <person name="Liu S."/>
        </authorList>
    </citation>
    <scope>NUCLEOTIDE SEQUENCE [LARGE SCALE GENOMIC DNA]</scope>
    <source>
        <strain evidence="3 4">E257</strain>
    </source>
</reference>
<comment type="similarity">
    <text evidence="1">Belongs to the short-chain dehydrogenases/reductases (SDR) family.</text>
</comment>
<dbReference type="RefSeq" id="WP_166284788.1">
    <property type="nucleotide sequence ID" value="NZ_JAANNP010000136.1"/>
</dbReference>
<dbReference type="InterPro" id="IPR002347">
    <property type="entry name" value="SDR_fam"/>
</dbReference>
<dbReference type="InterPro" id="IPR036291">
    <property type="entry name" value="NAD(P)-bd_dom_sf"/>
</dbReference>
<gene>
    <name evidence="3" type="ORF">G9H71_21370</name>
</gene>
<dbReference type="Proteomes" id="UP000800981">
    <property type="component" value="Unassembled WGS sequence"/>
</dbReference>
<feature type="non-terminal residue" evidence="3">
    <location>
        <position position="152"/>
    </location>
</feature>
<dbReference type="PANTHER" id="PTHR43669:SF3">
    <property type="entry name" value="ALCOHOL DEHYDROGENASE, PUTATIVE (AFU_ORTHOLOGUE AFUA_3G03445)-RELATED"/>
    <property type="match status" value="1"/>
</dbReference>
<evidence type="ECO:0000313" key="4">
    <source>
        <dbReference type="Proteomes" id="UP000800981"/>
    </source>
</evidence>
<evidence type="ECO:0000256" key="1">
    <source>
        <dbReference type="ARBA" id="ARBA00006484"/>
    </source>
</evidence>
<dbReference type="Gene3D" id="3.40.50.720">
    <property type="entry name" value="NAD(P)-binding Rossmann-like Domain"/>
    <property type="match status" value="1"/>
</dbReference>